<sequence length="525" mass="59120">MTSTEVESVHLDVVLEKLGGFSRYNIQAMLLISFAFFNNGMHCINYVMVAEETPYRCKIEQCEPQIKVFDSPYNFTTPHSSRGCYKYTSVSEECSPFSFNSSSVEPCNEWIYKKKDSFVAEFNLACQDWKRTFVGTIHSIGLMCGLFFQGLLSDKIGRKAAIIIAGLSAALFGISKSFATTYLSYIVLEWFEATFGENCSPAFILGVELVHGDYRLHQQIFFCVMAALGGVLFALAAYIVPYWRDFVQVIYAPSLLFILYYFIMDESVRWLLSKGKKEQAMKLLLKIARINKTNLDEKLLVNIRCEDNGANSALWATFKSKIVLKRFLTCLIWWMSCTFISFGLVVNIDSLAGNKYLNFGIMSLSDIPASIAMVFILKRFKRKKPLLISFLTAGLVCLIHPLVPREYLWLSTGVYFLGRFVSTFTFGTVYIYTSELFPTYSRNSMHALCSAIGRIGSILAPMTPLLTQYMESLPTILFGSISIAAGLTTLLVPDLDNEPLPDNVLEAENIGSCPLTTLSHKDNKE</sequence>
<dbReference type="Pfam" id="PF00083">
    <property type="entry name" value="Sugar_tr"/>
    <property type="match status" value="1"/>
</dbReference>
<evidence type="ECO:0000256" key="1">
    <source>
        <dbReference type="ARBA" id="ARBA00004141"/>
    </source>
</evidence>
<comment type="caution">
    <text evidence="7">The sequence shown here is derived from an EMBL/GenBank/DDBJ whole genome shotgun (WGS) entry which is preliminary data.</text>
</comment>
<gene>
    <name evidence="7" type="ORF">EEDITHA_LOCUS7470</name>
</gene>
<feature type="transmembrane region" description="Helical" evidence="5">
    <location>
        <begin position="156"/>
        <end position="174"/>
    </location>
</feature>
<dbReference type="Gene3D" id="1.20.1250.20">
    <property type="entry name" value="MFS general substrate transporter like domains"/>
    <property type="match status" value="1"/>
</dbReference>
<dbReference type="Proteomes" id="UP001153954">
    <property type="component" value="Unassembled WGS sequence"/>
</dbReference>
<evidence type="ECO:0000256" key="3">
    <source>
        <dbReference type="ARBA" id="ARBA00022989"/>
    </source>
</evidence>
<dbReference type="EMBL" id="CAKOGL010000011">
    <property type="protein sequence ID" value="CAH2091622.1"/>
    <property type="molecule type" value="Genomic_DNA"/>
</dbReference>
<dbReference type="SUPFAM" id="SSF103473">
    <property type="entry name" value="MFS general substrate transporter"/>
    <property type="match status" value="1"/>
</dbReference>
<dbReference type="GO" id="GO:0016020">
    <property type="term" value="C:membrane"/>
    <property type="evidence" value="ECO:0007669"/>
    <property type="project" value="UniProtKB-SubCell"/>
</dbReference>
<protein>
    <recommendedName>
        <fullName evidence="6">Major facilitator superfamily (MFS) profile domain-containing protein</fullName>
    </recommendedName>
</protein>
<evidence type="ECO:0000256" key="2">
    <source>
        <dbReference type="ARBA" id="ARBA00022692"/>
    </source>
</evidence>
<dbReference type="PANTHER" id="PTHR24064">
    <property type="entry name" value="SOLUTE CARRIER FAMILY 22 MEMBER"/>
    <property type="match status" value="1"/>
</dbReference>
<keyword evidence="2 5" id="KW-0812">Transmembrane</keyword>
<dbReference type="InterPro" id="IPR005828">
    <property type="entry name" value="MFS_sugar_transport-like"/>
</dbReference>
<feature type="transmembrane region" description="Helical" evidence="5">
    <location>
        <begin position="132"/>
        <end position="150"/>
    </location>
</feature>
<keyword evidence="3 5" id="KW-1133">Transmembrane helix</keyword>
<keyword evidence="8" id="KW-1185">Reference proteome</keyword>
<feature type="domain" description="Major facilitator superfamily (MFS) profile" evidence="6">
    <location>
        <begin position="28"/>
        <end position="497"/>
    </location>
</feature>
<feature type="transmembrane region" description="Helical" evidence="5">
    <location>
        <begin position="26"/>
        <end position="49"/>
    </location>
</feature>
<evidence type="ECO:0000313" key="8">
    <source>
        <dbReference type="Proteomes" id="UP001153954"/>
    </source>
</evidence>
<accession>A0AAU9U0J7</accession>
<dbReference type="AlphaFoldDB" id="A0AAU9U0J7"/>
<feature type="transmembrane region" description="Helical" evidence="5">
    <location>
        <begin position="386"/>
        <end position="403"/>
    </location>
</feature>
<comment type="subcellular location">
    <subcellularLocation>
        <location evidence="1">Membrane</location>
        <topology evidence="1">Multi-pass membrane protein</topology>
    </subcellularLocation>
</comment>
<proteinExistence type="predicted"/>
<feature type="transmembrane region" description="Helical" evidence="5">
    <location>
        <begin position="246"/>
        <end position="264"/>
    </location>
</feature>
<evidence type="ECO:0000259" key="6">
    <source>
        <dbReference type="PROSITE" id="PS50850"/>
    </source>
</evidence>
<evidence type="ECO:0000256" key="5">
    <source>
        <dbReference type="SAM" id="Phobius"/>
    </source>
</evidence>
<organism evidence="7 8">
    <name type="scientific">Euphydryas editha</name>
    <name type="common">Edith's checkerspot</name>
    <dbReference type="NCBI Taxonomy" id="104508"/>
    <lineage>
        <taxon>Eukaryota</taxon>
        <taxon>Metazoa</taxon>
        <taxon>Ecdysozoa</taxon>
        <taxon>Arthropoda</taxon>
        <taxon>Hexapoda</taxon>
        <taxon>Insecta</taxon>
        <taxon>Pterygota</taxon>
        <taxon>Neoptera</taxon>
        <taxon>Endopterygota</taxon>
        <taxon>Lepidoptera</taxon>
        <taxon>Glossata</taxon>
        <taxon>Ditrysia</taxon>
        <taxon>Papilionoidea</taxon>
        <taxon>Nymphalidae</taxon>
        <taxon>Nymphalinae</taxon>
        <taxon>Euphydryas</taxon>
    </lineage>
</organism>
<dbReference type="GO" id="GO:0022857">
    <property type="term" value="F:transmembrane transporter activity"/>
    <property type="evidence" value="ECO:0007669"/>
    <property type="project" value="InterPro"/>
</dbReference>
<dbReference type="PROSITE" id="PS50850">
    <property type="entry name" value="MFS"/>
    <property type="match status" value="1"/>
</dbReference>
<evidence type="ECO:0000313" key="7">
    <source>
        <dbReference type="EMBL" id="CAH2091622.1"/>
    </source>
</evidence>
<reference evidence="7" key="1">
    <citation type="submission" date="2022-03" db="EMBL/GenBank/DDBJ databases">
        <authorList>
            <person name="Tunstrom K."/>
        </authorList>
    </citation>
    <scope>NUCLEOTIDE SEQUENCE</scope>
</reference>
<evidence type="ECO:0000256" key="4">
    <source>
        <dbReference type="ARBA" id="ARBA00023136"/>
    </source>
</evidence>
<dbReference type="InterPro" id="IPR020846">
    <property type="entry name" value="MFS_dom"/>
</dbReference>
<name>A0AAU9U0J7_EUPED</name>
<dbReference type="InterPro" id="IPR036259">
    <property type="entry name" value="MFS_trans_sf"/>
</dbReference>
<feature type="transmembrane region" description="Helical" evidence="5">
    <location>
        <begin position="357"/>
        <end position="377"/>
    </location>
</feature>
<keyword evidence="4 5" id="KW-0472">Membrane</keyword>
<feature type="transmembrane region" description="Helical" evidence="5">
    <location>
        <begin position="409"/>
        <end position="433"/>
    </location>
</feature>
<feature type="transmembrane region" description="Helical" evidence="5">
    <location>
        <begin position="327"/>
        <end position="345"/>
    </location>
</feature>
<feature type="transmembrane region" description="Helical" evidence="5">
    <location>
        <begin position="220"/>
        <end position="240"/>
    </location>
</feature>